<name>A0AAW1UEI4_9CUCU</name>
<dbReference type="EMBL" id="JARQZJ010000049">
    <property type="protein sequence ID" value="KAK9878510.1"/>
    <property type="molecule type" value="Genomic_DNA"/>
</dbReference>
<proteinExistence type="predicted"/>
<reference evidence="1 2" key="1">
    <citation type="submission" date="2023-03" db="EMBL/GenBank/DDBJ databases">
        <title>Genome insight into feeding habits of ladybird beetles.</title>
        <authorList>
            <person name="Li H.-S."/>
            <person name="Huang Y.-H."/>
            <person name="Pang H."/>
        </authorList>
    </citation>
    <scope>NUCLEOTIDE SEQUENCE [LARGE SCALE GENOMIC DNA]</scope>
    <source>
        <strain evidence="1">SYSU_2023b</strain>
        <tissue evidence="1">Whole body</tissue>
    </source>
</reference>
<organism evidence="1 2">
    <name type="scientific">Henosepilachna vigintioctopunctata</name>
    <dbReference type="NCBI Taxonomy" id="420089"/>
    <lineage>
        <taxon>Eukaryota</taxon>
        <taxon>Metazoa</taxon>
        <taxon>Ecdysozoa</taxon>
        <taxon>Arthropoda</taxon>
        <taxon>Hexapoda</taxon>
        <taxon>Insecta</taxon>
        <taxon>Pterygota</taxon>
        <taxon>Neoptera</taxon>
        <taxon>Endopterygota</taxon>
        <taxon>Coleoptera</taxon>
        <taxon>Polyphaga</taxon>
        <taxon>Cucujiformia</taxon>
        <taxon>Coccinelloidea</taxon>
        <taxon>Coccinellidae</taxon>
        <taxon>Epilachninae</taxon>
        <taxon>Epilachnini</taxon>
        <taxon>Henosepilachna</taxon>
    </lineage>
</organism>
<keyword evidence="2" id="KW-1185">Reference proteome</keyword>
<gene>
    <name evidence="1" type="ORF">WA026_022406</name>
</gene>
<sequence>MKKKRLLIGFKNHGDQEPAYRQVQEFFDNRRDEDVPTDSIKNVPIDEIKSLPINEIKSVSSDGIKHIPIDEIKIVSTDGIKSSLPTYAIKSLMTDGIKCLVPMRLWMDQEFADEIKSWRPG</sequence>
<accession>A0AAW1UEI4</accession>
<comment type="caution">
    <text evidence="1">The sequence shown here is derived from an EMBL/GenBank/DDBJ whole genome shotgun (WGS) entry which is preliminary data.</text>
</comment>
<dbReference type="AlphaFoldDB" id="A0AAW1UEI4"/>
<evidence type="ECO:0000313" key="1">
    <source>
        <dbReference type="EMBL" id="KAK9878510.1"/>
    </source>
</evidence>
<dbReference type="Proteomes" id="UP001431783">
    <property type="component" value="Unassembled WGS sequence"/>
</dbReference>
<protein>
    <submittedName>
        <fullName evidence="1">Uncharacterized protein</fullName>
    </submittedName>
</protein>
<evidence type="ECO:0000313" key="2">
    <source>
        <dbReference type="Proteomes" id="UP001431783"/>
    </source>
</evidence>